<sequence length="150" mass="16928">MSSNTKFTPRQILDSFYEAERIYMSSPPDQRDFTGIAATLAPDFRMEQTSALPYAGIYIGPSGMQDWARRMADYFEVVDVRNPEIFESPGSDRIVVLSTVHFKVRGSGQEMEYPFCQAVTVDCERGVMTEMRPFYWDVAGVNAALGVGRE</sequence>
<evidence type="ECO:0000259" key="1">
    <source>
        <dbReference type="Pfam" id="PF12680"/>
    </source>
</evidence>
<dbReference type="Pfam" id="PF12680">
    <property type="entry name" value="SnoaL_2"/>
    <property type="match status" value="1"/>
</dbReference>
<evidence type="ECO:0000313" key="3">
    <source>
        <dbReference type="Proteomes" id="UP001148299"/>
    </source>
</evidence>
<keyword evidence="3" id="KW-1185">Reference proteome</keyword>
<reference evidence="2" key="1">
    <citation type="submission" date="2022-12" db="EMBL/GenBank/DDBJ databases">
        <authorList>
            <person name="Petersen C."/>
        </authorList>
    </citation>
    <scope>NUCLEOTIDE SEQUENCE</scope>
    <source>
        <strain evidence="2">IBT 35675</strain>
    </source>
</reference>
<organism evidence="2 3">
    <name type="scientific">Penicillium brevicompactum</name>
    <dbReference type="NCBI Taxonomy" id="5074"/>
    <lineage>
        <taxon>Eukaryota</taxon>
        <taxon>Fungi</taxon>
        <taxon>Dikarya</taxon>
        <taxon>Ascomycota</taxon>
        <taxon>Pezizomycotina</taxon>
        <taxon>Eurotiomycetes</taxon>
        <taxon>Eurotiomycetidae</taxon>
        <taxon>Eurotiales</taxon>
        <taxon>Aspergillaceae</taxon>
        <taxon>Penicillium</taxon>
    </lineage>
</organism>
<name>A0A9W9V2P9_PENBR</name>
<dbReference type="EMBL" id="JAPZBR010000001">
    <property type="protein sequence ID" value="KAJ5366612.1"/>
    <property type="molecule type" value="Genomic_DNA"/>
</dbReference>
<proteinExistence type="predicted"/>
<evidence type="ECO:0000313" key="2">
    <source>
        <dbReference type="EMBL" id="KAJ5366612.1"/>
    </source>
</evidence>
<dbReference type="InterPro" id="IPR032710">
    <property type="entry name" value="NTF2-like_dom_sf"/>
</dbReference>
<dbReference type="AlphaFoldDB" id="A0A9W9V2P9"/>
<dbReference type="Gene3D" id="3.10.450.50">
    <property type="match status" value="1"/>
</dbReference>
<feature type="domain" description="SnoaL-like" evidence="1">
    <location>
        <begin position="30"/>
        <end position="124"/>
    </location>
</feature>
<dbReference type="Proteomes" id="UP001148299">
    <property type="component" value="Unassembled WGS sequence"/>
</dbReference>
<dbReference type="InterPro" id="IPR037401">
    <property type="entry name" value="SnoaL-like"/>
</dbReference>
<dbReference type="SUPFAM" id="SSF54427">
    <property type="entry name" value="NTF2-like"/>
    <property type="match status" value="1"/>
</dbReference>
<gene>
    <name evidence="2" type="ORF">N7541_000553</name>
</gene>
<protein>
    <recommendedName>
        <fullName evidence="1">SnoaL-like domain-containing protein</fullName>
    </recommendedName>
</protein>
<comment type="caution">
    <text evidence="2">The sequence shown here is derived from an EMBL/GenBank/DDBJ whole genome shotgun (WGS) entry which is preliminary data.</text>
</comment>
<reference evidence="2" key="2">
    <citation type="journal article" date="2023" name="IMA Fungus">
        <title>Comparative genomic study of the Penicillium genus elucidates a diverse pangenome and 15 lateral gene transfer events.</title>
        <authorList>
            <person name="Petersen C."/>
            <person name="Sorensen T."/>
            <person name="Nielsen M.R."/>
            <person name="Sondergaard T.E."/>
            <person name="Sorensen J.L."/>
            <person name="Fitzpatrick D.A."/>
            <person name="Frisvad J.C."/>
            <person name="Nielsen K.L."/>
        </authorList>
    </citation>
    <scope>NUCLEOTIDE SEQUENCE</scope>
    <source>
        <strain evidence="2">IBT 35675</strain>
    </source>
</reference>
<accession>A0A9W9V2P9</accession>